<evidence type="ECO:0000313" key="7">
    <source>
        <dbReference type="EMBL" id="OHA50558.1"/>
    </source>
</evidence>
<evidence type="ECO:0000256" key="1">
    <source>
        <dbReference type="ARBA" id="ARBA00005532"/>
    </source>
</evidence>
<evidence type="ECO:0000259" key="6">
    <source>
        <dbReference type="Pfam" id="PF00889"/>
    </source>
</evidence>
<dbReference type="Gene3D" id="3.30.479.20">
    <property type="entry name" value="Elongation factor Ts, dimerisation domain"/>
    <property type="match status" value="1"/>
</dbReference>
<dbReference type="InterPro" id="IPR001816">
    <property type="entry name" value="Transl_elong_EFTs/EF1B"/>
</dbReference>
<dbReference type="SUPFAM" id="SSF46934">
    <property type="entry name" value="UBA-like"/>
    <property type="match status" value="1"/>
</dbReference>
<protein>
    <recommendedName>
        <fullName evidence="2 5">Elongation factor Ts</fullName>
        <shortName evidence="5">EF-Ts</shortName>
    </recommendedName>
</protein>
<dbReference type="InterPro" id="IPR014039">
    <property type="entry name" value="Transl_elong_EFTs/EF1B_dimer"/>
</dbReference>
<keyword evidence="4 5" id="KW-0648">Protein biosynthesis</keyword>
<dbReference type="EMBL" id="MHSW01000034">
    <property type="protein sequence ID" value="OHA50558.1"/>
    <property type="molecule type" value="Genomic_DNA"/>
</dbReference>
<comment type="similarity">
    <text evidence="1 5">Belongs to the EF-Ts family.</text>
</comment>
<feature type="region of interest" description="Involved in Mg(2+) ion dislocation from EF-Tu" evidence="5">
    <location>
        <begin position="80"/>
        <end position="83"/>
    </location>
</feature>
<dbReference type="InterPro" id="IPR009060">
    <property type="entry name" value="UBA-like_sf"/>
</dbReference>
<proteinExistence type="inferred from homology"/>
<evidence type="ECO:0000256" key="3">
    <source>
        <dbReference type="ARBA" id="ARBA00022768"/>
    </source>
</evidence>
<dbReference type="FunFam" id="1.10.8.10:FF:000001">
    <property type="entry name" value="Elongation factor Ts"/>
    <property type="match status" value="1"/>
</dbReference>
<sequence>MSELENIKIVREKTGASMIEVKKALIDANNDIEEAAKLLRTRGQSVVDKKQDRTTAEGTIGVYLHANAKVVGIVELRCETDFVARNEDFKKLAHDLAMHIVAATPKYLSPDEIPKEIVDDERRLVAKQFEDSGKPQNIVDKIIEGKLNTLAKEICFLTQPFIKEPDKTVQDLITDAVAKFGEKITVGKFARFSV</sequence>
<comment type="caution">
    <text evidence="7">The sequence shown here is derived from an EMBL/GenBank/DDBJ whole genome shotgun (WGS) entry which is preliminary data.</text>
</comment>
<dbReference type="PANTHER" id="PTHR11741">
    <property type="entry name" value="ELONGATION FACTOR TS"/>
    <property type="match status" value="1"/>
</dbReference>
<dbReference type="GO" id="GO:0005737">
    <property type="term" value="C:cytoplasm"/>
    <property type="evidence" value="ECO:0007669"/>
    <property type="project" value="UniProtKB-SubCell"/>
</dbReference>
<comment type="subcellular location">
    <subcellularLocation>
        <location evidence="5">Cytoplasm</location>
    </subcellularLocation>
</comment>
<dbReference type="Pfam" id="PF00889">
    <property type="entry name" value="EF_TS"/>
    <property type="match status" value="1"/>
</dbReference>
<keyword evidence="3 5" id="KW-0251">Elongation factor</keyword>
<dbReference type="InterPro" id="IPR036402">
    <property type="entry name" value="EF-Ts_dimer_sf"/>
</dbReference>
<reference evidence="7 8" key="1">
    <citation type="journal article" date="2016" name="Nat. Commun.">
        <title>Thousands of microbial genomes shed light on interconnected biogeochemical processes in an aquifer system.</title>
        <authorList>
            <person name="Anantharaman K."/>
            <person name="Brown C.T."/>
            <person name="Hug L.A."/>
            <person name="Sharon I."/>
            <person name="Castelle C.J."/>
            <person name="Probst A.J."/>
            <person name="Thomas B.C."/>
            <person name="Singh A."/>
            <person name="Wilkins M.J."/>
            <person name="Karaoz U."/>
            <person name="Brodie E.L."/>
            <person name="Williams K.H."/>
            <person name="Hubbard S.S."/>
            <person name="Banfield J.F."/>
        </authorList>
    </citation>
    <scope>NUCLEOTIDE SEQUENCE [LARGE SCALE GENOMIC DNA]</scope>
</reference>
<dbReference type="SUPFAM" id="SSF54713">
    <property type="entry name" value="Elongation factor Ts (EF-Ts), dimerisation domain"/>
    <property type="match status" value="1"/>
</dbReference>
<dbReference type="PANTHER" id="PTHR11741:SF0">
    <property type="entry name" value="ELONGATION FACTOR TS, MITOCHONDRIAL"/>
    <property type="match status" value="1"/>
</dbReference>
<evidence type="ECO:0000256" key="4">
    <source>
        <dbReference type="ARBA" id="ARBA00022917"/>
    </source>
</evidence>
<dbReference type="GO" id="GO:0003746">
    <property type="term" value="F:translation elongation factor activity"/>
    <property type="evidence" value="ECO:0007669"/>
    <property type="project" value="UniProtKB-UniRule"/>
</dbReference>
<dbReference type="Proteomes" id="UP000176951">
    <property type="component" value="Unassembled WGS sequence"/>
</dbReference>
<feature type="domain" description="Translation elongation factor EFTs/EF1B dimerisation" evidence="6">
    <location>
        <begin position="91"/>
        <end position="194"/>
    </location>
</feature>
<evidence type="ECO:0000256" key="5">
    <source>
        <dbReference type="HAMAP-Rule" id="MF_00050"/>
    </source>
</evidence>
<gene>
    <name evidence="5 7" type="primary">tsf</name>
    <name evidence="7" type="ORF">A3A97_03230</name>
</gene>
<comment type="function">
    <text evidence="5">Associates with the EF-Tu.GDP complex and induces the exchange of GDP to GTP. It remains bound to the aminoacyl-tRNA.EF-Tu.GTP complex up to the GTP hydrolysis stage on the ribosome.</text>
</comment>
<keyword evidence="5" id="KW-0963">Cytoplasm</keyword>
<organism evidence="7 8">
    <name type="scientific">Candidatus Terrybacteria bacterium RIFCSPLOWO2_01_FULL_40_23</name>
    <dbReference type="NCBI Taxonomy" id="1802366"/>
    <lineage>
        <taxon>Bacteria</taxon>
        <taxon>Candidatus Terryibacteriota</taxon>
    </lineage>
</organism>
<name>A0A1G2PQH1_9BACT</name>
<dbReference type="Gene3D" id="1.10.8.10">
    <property type="entry name" value="DNA helicase RuvA subunit, C-terminal domain"/>
    <property type="match status" value="1"/>
</dbReference>
<dbReference type="CDD" id="cd14275">
    <property type="entry name" value="UBA_EF-Ts"/>
    <property type="match status" value="1"/>
</dbReference>
<evidence type="ECO:0000256" key="2">
    <source>
        <dbReference type="ARBA" id="ARBA00016956"/>
    </source>
</evidence>
<dbReference type="Gene3D" id="1.10.286.20">
    <property type="match status" value="1"/>
</dbReference>
<dbReference type="HAMAP" id="MF_00050">
    <property type="entry name" value="EF_Ts"/>
    <property type="match status" value="1"/>
</dbReference>
<evidence type="ECO:0000313" key="8">
    <source>
        <dbReference type="Proteomes" id="UP000176951"/>
    </source>
</evidence>
<accession>A0A1G2PQH1</accession>
<dbReference type="AlphaFoldDB" id="A0A1G2PQH1"/>